<protein>
    <submittedName>
        <fullName evidence="4">Putative phosphotidylinositol 3 kinase 68d</fullName>
    </submittedName>
</protein>
<dbReference type="GO" id="GO:0005737">
    <property type="term" value="C:cytoplasm"/>
    <property type="evidence" value="ECO:0007669"/>
    <property type="project" value="TreeGrafter"/>
</dbReference>
<keyword evidence="2 4" id="KW-0418">Kinase</keyword>
<dbReference type="SMART" id="SM00146">
    <property type="entry name" value="PI3Kc"/>
    <property type="match status" value="1"/>
</dbReference>
<gene>
    <name evidence="4" type="ORF">OBRU01_10134</name>
</gene>
<feature type="domain" description="PI3K/PI4K catalytic" evidence="3">
    <location>
        <begin position="1"/>
        <end position="165"/>
    </location>
</feature>
<evidence type="ECO:0000313" key="4">
    <source>
        <dbReference type="EMBL" id="KOB73523.1"/>
    </source>
</evidence>
<dbReference type="PROSITE" id="PS50290">
    <property type="entry name" value="PI3_4_KINASE_3"/>
    <property type="match status" value="1"/>
</dbReference>
<reference evidence="4 5" key="1">
    <citation type="journal article" date="2015" name="Genome Biol. Evol.">
        <title>The genome of winter moth (Operophtera brumata) provides a genomic perspective on sexual dimorphism and phenology.</title>
        <authorList>
            <person name="Derks M.F."/>
            <person name="Smit S."/>
            <person name="Salis L."/>
            <person name="Schijlen E."/>
            <person name="Bossers A."/>
            <person name="Mateman C."/>
            <person name="Pijl A.S."/>
            <person name="de Ridder D."/>
            <person name="Groenen M.A."/>
            <person name="Visser M.E."/>
            <person name="Megens H.J."/>
        </authorList>
    </citation>
    <scope>NUCLEOTIDE SEQUENCE [LARGE SCALE GENOMIC DNA]</scope>
    <source>
        <strain evidence="4">WM2013NL</strain>
        <tissue evidence="4">Head and thorax</tissue>
    </source>
</reference>
<proteinExistence type="predicted"/>
<dbReference type="SUPFAM" id="SSF56112">
    <property type="entry name" value="Protein kinase-like (PK-like)"/>
    <property type="match status" value="1"/>
</dbReference>
<comment type="caution">
    <text evidence="4">The sequence shown here is derived from an EMBL/GenBank/DDBJ whole genome shotgun (WGS) entry which is preliminary data.</text>
</comment>
<dbReference type="Pfam" id="PF00454">
    <property type="entry name" value="PI3_PI4_kinase"/>
    <property type="match status" value="1"/>
</dbReference>
<evidence type="ECO:0000313" key="5">
    <source>
        <dbReference type="Proteomes" id="UP000037510"/>
    </source>
</evidence>
<dbReference type="InterPro" id="IPR018936">
    <property type="entry name" value="PI3/4_kinase_CS"/>
</dbReference>
<dbReference type="GO" id="GO:0005942">
    <property type="term" value="C:phosphatidylinositol 3-kinase complex"/>
    <property type="evidence" value="ECO:0007669"/>
    <property type="project" value="TreeGrafter"/>
</dbReference>
<dbReference type="GO" id="GO:0043491">
    <property type="term" value="P:phosphatidylinositol 3-kinase/protein kinase B signal transduction"/>
    <property type="evidence" value="ECO:0007669"/>
    <property type="project" value="TreeGrafter"/>
</dbReference>
<evidence type="ECO:0000256" key="1">
    <source>
        <dbReference type="ARBA" id="ARBA00022679"/>
    </source>
</evidence>
<dbReference type="GO" id="GO:0016303">
    <property type="term" value="F:1-phosphatidylinositol-3-kinase activity"/>
    <property type="evidence" value="ECO:0007669"/>
    <property type="project" value="TreeGrafter"/>
</dbReference>
<evidence type="ECO:0000259" key="3">
    <source>
        <dbReference type="PROSITE" id="PS50290"/>
    </source>
</evidence>
<dbReference type="GO" id="GO:0016477">
    <property type="term" value="P:cell migration"/>
    <property type="evidence" value="ECO:0007669"/>
    <property type="project" value="TreeGrafter"/>
</dbReference>
<name>A0A0L7LDD3_OPEBR</name>
<dbReference type="InterPro" id="IPR015433">
    <property type="entry name" value="PI3/4_kinase"/>
</dbReference>
<dbReference type="GO" id="GO:0035005">
    <property type="term" value="F:1-phosphatidylinositol-4-phosphate 3-kinase activity"/>
    <property type="evidence" value="ECO:0007669"/>
    <property type="project" value="TreeGrafter"/>
</dbReference>
<dbReference type="PROSITE" id="PS00916">
    <property type="entry name" value="PI3_4_KINASE_2"/>
    <property type="match status" value="1"/>
</dbReference>
<dbReference type="InterPro" id="IPR011009">
    <property type="entry name" value="Kinase-like_dom_sf"/>
</dbReference>
<dbReference type="EMBL" id="JTDY01001562">
    <property type="protein sequence ID" value="KOB73523.1"/>
    <property type="molecule type" value="Genomic_DNA"/>
</dbReference>
<keyword evidence="1" id="KW-0808">Transferase</keyword>
<keyword evidence="5" id="KW-1185">Reference proteome</keyword>
<dbReference type="PANTHER" id="PTHR10048:SF14">
    <property type="entry name" value="LD28067P"/>
    <property type="match status" value="1"/>
</dbReference>
<dbReference type="GO" id="GO:0048015">
    <property type="term" value="P:phosphatidylinositol-mediated signaling"/>
    <property type="evidence" value="ECO:0007669"/>
    <property type="project" value="TreeGrafter"/>
</dbReference>
<evidence type="ECO:0000256" key="2">
    <source>
        <dbReference type="ARBA" id="ARBA00022777"/>
    </source>
</evidence>
<organism evidence="4 5">
    <name type="scientific">Operophtera brumata</name>
    <name type="common">Winter moth</name>
    <name type="synonym">Phalaena brumata</name>
    <dbReference type="NCBI Taxonomy" id="104452"/>
    <lineage>
        <taxon>Eukaryota</taxon>
        <taxon>Metazoa</taxon>
        <taxon>Ecdysozoa</taxon>
        <taxon>Arthropoda</taxon>
        <taxon>Hexapoda</taxon>
        <taxon>Insecta</taxon>
        <taxon>Pterygota</taxon>
        <taxon>Neoptera</taxon>
        <taxon>Endopterygota</taxon>
        <taxon>Lepidoptera</taxon>
        <taxon>Glossata</taxon>
        <taxon>Ditrysia</taxon>
        <taxon>Geometroidea</taxon>
        <taxon>Geometridae</taxon>
        <taxon>Larentiinae</taxon>
        <taxon>Operophtera</taxon>
    </lineage>
</organism>
<dbReference type="STRING" id="104452.A0A0L7LDD3"/>
<dbReference type="AlphaFoldDB" id="A0A0L7LDD3"/>
<accession>A0A0L7LDD3</accession>
<dbReference type="Gene3D" id="1.10.1070.11">
    <property type="entry name" value="Phosphatidylinositol 3-/4-kinase, catalytic domain"/>
    <property type="match status" value="2"/>
</dbReference>
<dbReference type="InterPro" id="IPR036940">
    <property type="entry name" value="PI3/4_kinase_cat_sf"/>
</dbReference>
<dbReference type="GO" id="GO:0005886">
    <property type="term" value="C:plasma membrane"/>
    <property type="evidence" value="ECO:0007669"/>
    <property type="project" value="TreeGrafter"/>
</dbReference>
<dbReference type="Proteomes" id="UP000037510">
    <property type="component" value="Unassembled WGS sequence"/>
</dbReference>
<dbReference type="PANTHER" id="PTHR10048">
    <property type="entry name" value="PHOSPHATIDYLINOSITOL KINASE"/>
    <property type="match status" value="1"/>
</dbReference>
<dbReference type="InterPro" id="IPR000403">
    <property type="entry name" value="PI3/4_kinase_cat_dom"/>
</dbReference>
<sequence>MMKKNNDKPKLFLIICVASCAGYSVATYLLGICDRHNDNIMLKTSGHLFHIDFGKFLGDAQMFGNFKRDRAPFVLTHDMVYVINGGERPTQRFQHFVELCCMAFNIVRSHHDHILDLFALGGERPTQRFQRFVELCCMAFNIVRSHHDHILDLFALGGERPTQRFQHFVELCCMAFNIVRSHHDHILDLFALVSTTAASDPHSASNTSWSCDAWRSTSYGLTTTTF</sequence>